<dbReference type="Proteomes" id="UP001057134">
    <property type="component" value="Chromosome"/>
</dbReference>
<dbReference type="PANTHER" id="PTHR45953:SF1">
    <property type="entry name" value="IDURONATE 2-SULFATASE"/>
    <property type="match status" value="1"/>
</dbReference>
<feature type="domain" description="Sulfatase N-terminal" evidence="3">
    <location>
        <begin position="5"/>
        <end position="351"/>
    </location>
</feature>
<evidence type="ECO:0000313" key="4">
    <source>
        <dbReference type="EMBL" id="UQZ83200.1"/>
    </source>
</evidence>
<dbReference type="InterPro" id="IPR000917">
    <property type="entry name" value="Sulfatase_N"/>
</dbReference>
<dbReference type="GO" id="GO:0047753">
    <property type="term" value="F:choline-sulfatase activity"/>
    <property type="evidence" value="ECO:0007669"/>
    <property type="project" value="UniProtKB-EC"/>
</dbReference>
<evidence type="ECO:0000256" key="1">
    <source>
        <dbReference type="ARBA" id="ARBA00022723"/>
    </source>
</evidence>
<gene>
    <name evidence="4" type="primary">betC_7</name>
    <name evidence="4" type="ORF">SK3146_02361</name>
</gene>
<proteinExistence type="predicted"/>
<evidence type="ECO:0000256" key="2">
    <source>
        <dbReference type="ARBA" id="ARBA00022801"/>
    </source>
</evidence>
<reference evidence="4" key="2">
    <citation type="journal article" date="2021" name="J Anim Sci Technol">
        <title>Complete genome sequence of Paenibacillus konkukensis sp. nov. SK3146 as a potential probiotic strain.</title>
        <authorList>
            <person name="Jung H.I."/>
            <person name="Park S."/>
            <person name="Niu K.M."/>
            <person name="Lee S.W."/>
            <person name="Kothari D."/>
            <person name="Yi K.J."/>
            <person name="Kim S.K."/>
        </authorList>
    </citation>
    <scope>NUCLEOTIDE SEQUENCE</scope>
    <source>
        <strain evidence="4">SK3146</strain>
    </source>
</reference>
<name>A0ABY4RML7_9BACL</name>
<dbReference type="SUPFAM" id="SSF53649">
    <property type="entry name" value="Alkaline phosphatase-like"/>
    <property type="match status" value="1"/>
</dbReference>
<accession>A0ABY4RML7</accession>
<evidence type="ECO:0000259" key="3">
    <source>
        <dbReference type="Pfam" id="PF00884"/>
    </source>
</evidence>
<organism evidence="4 5">
    <name type="scientific">Paenibacillus konkukensis</name>
    <dbReference type="NCBI Taxonomy" id="2020716"/>
    <lineage>
        <taxon>Bacteria</taxon>
        <taxon>Bacillati</taxon>
        <taxon>Bacillota</taxon>
        <taxon>Bacilli</taxon>
        <taxon>Bacillales</taxon>
        <taxon>Paenibacillaceae</taxon>
        <taxon>Paenibacillus</taxon>
    </lineage>
</organism>
<keyword evidence="2 4" id="KW-0378">Hydrolase</keyword>
<sequence>MKKKPNILFLMSDQHRADVTGYEGNPVIRTPHLDRLASTGAVFRNAYTPSPICIPSRQSMMAGQFPRTTGCETFGQDLPPGHMTFARRLSQYGYQTVVSGKLHHTGSDQMMGWTRRICGDMQTEPGYIEGKQEDEYAKYRVPSQKWPQPKEVSRAGVGRGQCISHDEYALEGALQFIDDYFNSTYYDREQIQPLLLKVSFLQPHYPYFTSEEKFTYYLNRVSPNFNEPLFDHPFLSKFRVHAGVDASERDIRRATAAYYGMIETIDGYFGQVMAALEHVGQNLDDWIIIYTSDHGEMLGEHGVWEKQKFFEASARVPLIIRYPAGFQGGRTLEENVNLCDLFATICDLCGIPAPDGLDSRSLEPLMAGDSAGWDNETVSQFGGTNLMIKRDHLKYQYYDTDGSEVLFDLARNKEETVNYMADPQYAEAVAQFRERAKELRF</sequence>
<dbReference type="PANTHER" id="PTHR45953">
    <property type="entry name" value="IDURONATE 2-SULFATASE"/>
    <property type="match status" value="1"/>
</dbReference>
<dbReference type="RefSeq" id="WP_249865260.1">
    <property type="nucleotide sequence ID" value="NZ_CP027059.1"/>
</dbReference>
<dbReference type="EC" id="3.1.6.6" evidence="4"/>
<dbReference type="Gene3D" id="3.40.720.10">
    <property type="entry name" value="Alkaline Phosphatase, subunit A"/>
    <property type="match status" value="1"/>
</dbReference>
<dbReference type="EMBL" id="CP027059">
    <property type="protein sequence ID" value="UQZ83200.1"/>
    <property type="molecule type" value="Genomic_DNA"/>
</dbReference>
<dbReference type="InterPro" id="IPR017850">
    <property type="entry name" value="Alkaline_phosphatase_core_sf"/>
</dbReference>
<keyword evidence="5" id="KW-1185">Reference proteome</keyword>
<reference evidence="4" key="1">
    <citation type="submission" date="2018-02" db="EMBL/GenBank/DDBJ databases">
        <authorList>
            <person name="Kim S.-K."/>
            <person name="Jung H.-I."/>
            <person name="Lee S.-W."/>
        </authorList>
    </citation>
    <scope>NUCLEOTIDE SEQUENCE</scope>
    <source>
        <strain evidence="4">SK3146</strain>
    </source>
</reference>
<dbReference type="Pfam" id="PF00884">
    <property type="entry name" value="Sulfatase"/>
    <property type="match status" value="1"/>
</dbReference>
<evidence type="ECO:0000313" key="5">
    <source>
        <dbReference type="Proteomes" id="UP001057134"/>
    </source>
</evidence>
<protein>
    <submittedName>
        <fullName evidence="4">Choline-sulfatase</fullName>
        <ecNumber evidence="4">3.1.6.6</ecNumber>
    </submittedName>
</protein>
<keyword evidence="1" id="KW-0479">Metal-binding</keyword>